<dbReference type="SUPFAM" id="SSF89372">
    <property type="entry name" value="Fucose-specific lectin"/>
    <property type="match status" value="1"/>
</dbReference>
<dbReference type="Gene3D" id="2.120.10.70">
    <property type="entry name" value="Fucose-specific lectin"/>
    <property type="match status" value="1"/>
</dbReference>
<reference evidence="1 2" key="1">
    <citation type="journal article" date="2019" name="Int. J. Syst. Evol. Microbiol.">
        <title>The Global Catalogue of Microorganisms (GCM) 10K type strain sequencing project: providing services to taxonomists for standard genome sequencing and annotation.</title>
        <authorList>
            <consortium name="The Broad Institute Genomics Platform"/>
            <consortium name="The Broad Institute Genome Sequencing Center for Infectious Disease"/>
            <person name="Wu L."/>
            <person name="Ma J."/>
        </authorList>
    </citation>
    <scope>NUCLEOTIDE SEQUENCE [LARGE SCALE GENOMIC DNA]</scope>
    <source>
        <strain evidence="1 2">JCM 15572</strain>
    </source>
</reference>
<dbReference type="InterPro" id="IPR008928">
    <property type="entry name" value="6-hairpin_glycosidase_sf"/>
</dbReference>
<evidence type="ECO:0000313" key="1">
    <source>
        <dbReference type="EMBL" id="GAA1568819.1"/>
    </source>
</evidence>
<proteinExistence type="predicted"/>
<organism evidence="1 2">
    <name type="scientific">Kribbella hippodromi</name>
    <dbReference type="NCBI Taxonomy" id="434347"/>
    <lineage>
        <taxon>Bacteria</taxon>
        <taxon>Bacillati</taxon>
        <taxon>Actinomycetota</taxon>
        <taxon>Actinomycetes</taxon>
        <taxon>Propionibacteriales</taxon>
        <taxon>Kribbellaceae</taxon>
        <taxon>Kribbella</taxon>
    </lineage>
</organism>
<keyword evidence="2" id="KW-1185">Reference proteome</keyword>
<sequence>MLYRVGFVRDSESVPASSVALIGPPGPAAAFTAALDQAGLAYETYDELPVELARYRAVVVLAGTYPEPGRIDSSRLAEYVRAGGSVYVEYTLDDGFLPAGPVRDAHIERIFTREALAGIEPLSILDEQLSRAQEVIAPEGLVELLTYGSVAGTHKAVFGPPEHTFPALLDIPVGEGRLLYATTALSHHVRGRYKPVRRWTRLLQLIVAELTGTEAPTDVEVFTEPRVWVASGEPVKVVVRSGAKPPVADVELTEVSPGRYESEPTVLPDGEHTFVVGEQSATVTVGSRAERYRRMVDRGIAWFDRAGMFYDAPDGSRGVAEGFSNEIGFDGKLPFRPVPRGDCYTQTAHAFRLYADLADFPRGHAIAANLMRQVVDEEQLTDRNPLYGAFEPRGSRTDLTRTNNLFADDGGWISLFALISGHLEAGLRGVESLIRTANTELGLQVDPWRTPSTLMVKGWDEFGRSPIEDGLDLTSHWQSSALCAYLYAYGITGEPSYLEIAERGLDHMASHHPRARLETSRTCEAGRFLLPLAGGYFYTRKPLYLETLLDLAAYLKSRQGPDGGFAEWDGKCPPSNEAYGVDEASIFQANGDPVTDQLYGSPFAAWALPIVHQITGEPVFAELAEGVLDYLSRIQIDDPDDEQLHGTWQRAFDFEAWEYFGSNADIGWGPYCVETGWSVAPTLIAAMQYLQGKPFFPEVETAGRNEVVASVRSEFDSILAGEPAEPTFHLRADGRIIRRQGGVQAILGDLEAAGEPAWARNDPWNSYEIYVRGTDNHLHHTYLDDRAGQGRWQQLGDLELADDPVVAFNPGADAIEVYVLAADRRIHHCSMIDVRGGHTPWEPVGTLHFTGSPAVMYDENLGTVRLTANDTAGQDRRTRKVNRWHLPWQDYSHWLTSSPS</sequence>
<comment type="caution">
    <text evidence="1">The sequence shown here is derived from an EMBL/GenBank/DDBJ whole genome shotgun (WGS) entry which is preliminary data.</text>
</comment>
<accession>A0ABN2D4S1</accession>
<name>A0ABN2D4S1_9ACTN</name>
<evidence type="ECO:0000313" key="2">
    <source>
        <dbReference type="Proteomes" id="UP001501705"/>
    </source>
</evidence>
<dbReference type="EMBL" id="BAAAPH010000007">
    <property type="protein sequence ID" value="GAA1568819.1"/>
    <property type="molecule type" value="Genomic_DNA"/>
</dbReference>
<evidence type="ECO:0008006" key="3">
    <source>
        <dbReference type="Google" id="ProtNLM"/>
    </source>
</evidence>
<dbReference type="Proteomes" id="UP001501705">
    <property type="component" value="Unassembled WGS sequence"/>
</dbReference>
<dbReference type="SUPFAM" id="SSF48208">
    <property type="entry name" value="Six-hairpin glycosidases"/>
    <property type="match status" value="1"/>
</dbReference>
<protein>
    <recommendedName>
        <fullName evidence="3">Alpha-L-rhamnosidase six-hairpin glycosidase domain-containing protein</fullName>
    </recommendedName>
</protein>
<gene>
    <name evidence="1" type="ORF">GCM10009804_26570</name>
</gene>